<dbReference type="AlphaFoldDB" id="A0A223HZD4"/>
<dbReference type="GO" id="GO:0016301">
    <property type="term" value="F:kinase activity"/>
    <property type="evidence" value="ECO:0007669"/>
    <property type="project" value="UniProtKB-KW"/>
</dbReference>
<keyword evidence="1" id="KW-0808">Transferase</keyword>
<evidence type="ECO:0000313" key="1">
    <source>
        <dbReference type="EMBL" id="AST57832.1"/>
    </source>
</evidence>
<protein>
    <submittedName>
        <fullName evidence="1">His Kinase A domain protein</fullName>
    </submittedName>
</protein>
<accession>A0A223HZD4</accession>
<sequence>MSAKTVDIQNAVKINHNQKNLPISGDFFAPSQKTTYYE</sequence>
<reference evidence="1 2" key="1">
    <citation type="submission" date="2016-08" db="EMBL/GenBank/DDBJ databases">
        <title>A novel genetic cassette of butanologenic Thermoanaerobacterium thermosaccharolyticum that directly convert cellulose to butanol.</title>
        <authorList>
            <person name="Li T."/>
            <person name="He J."/>
        </authorList>
    </citation>
    <scope>NUCLEOTIDE SEQUENCE [LARGE SCALE GENOMIC DNA]</scope>
    <source>
        <strain evidence="1 2">TG57</strain>
    </source>
</reference>
<dbReference type="Proteomes" id="UP000214975">
    <property type="component" value="Chromosome"/>
</dbReference>
<evidence type="ECO:0000313" key="2">
    <source>
        <dbReference type="Proteomes" id="UP000214975"/>
    </source>
</evidence>
<dbReference type="EMBL" id="CP016893">
    <property type="protein sequence ID" value="AST57832.1"/>
    <property type="molecule type" value="Genomic_DNA"/>
</dbReference>
<name>A0A223HZD4_THETR</name>
<keyword evidence="1" id="KW-0418">Kinase</keyword>
<organism evidence="1 2">
    <name type="scientific">Thermoanaerobacterium thermosaccharolyticum</name>
    <name type="common">Clostridium thermosaccharolyticum</name>
    <dbReference type="NCBI Taxonomy" id="1517"/>
    <lineage>
        <taxon>Bacteria</taxon>
        <taxon>Bacillati</taxon>
        <taxon>Bacillota</taxon>
        <taxon>Clostridia</taxon>
        <taxon>Thermoanaerobacterales</taxon>
        <taxon>Thermoanaerobacteraceae</taxon>
        <taxon>Thermoanaerobacterium</taxon>
    </lineage>
</organism>
<proteinExistence type="predicted"/>
<gene>
    <name evidence="1" type="ORF">Thert_01849</name>
</gene>